<reference evidence="3" key="1">
    <citation type="journal article" date="2013" name="Proc. Natl. Acad. Sci. U.S.A.">
        <title>Improving the coverage of the cyanobacterial phylum using diversity-driven genome sequencing.</title>
        <authorList>
            <person name="Shih P.M."/>
            <person name="Wu D."/>
            <person name="Latifi A."/>
            <person name="Axen S.D."/>
            <person name="Fewer D.P."/>
            <person name="Talla E."/>
            <person name="Calteau A."/>
            <person name="Cai F."/>
            <person name="Tandeau de Marsac N."/>
            <person name="Rippka R."/>
            <person name="Herdman M."/>
            <person name="Sivonen K."/>
            <person name="Coursin T."/>
            <person name="Laurent T."/>
            <person name="Goodwin L."/>
            <person name="Nolan M."/>
            <person name="Davenport K.W."/>
            <person name="Han C.S."/>
            <person name="Rubin E.M."/>
            <person name="Eisen J.A."/>
            <person name="Woyke T."/>
            <person name="Gugger M."/>
            <person name="Kerfeld C.A."/>
        </authorList>
    </citation>
    <scope>NUCLEOTIDE SEQUENCE [LARGE SCALE GENOMIC DNA]</scope>
    <source>
        <strain evidence="3">ATCC 29140 / PCC 7202</strain>
    </source>
</reference>
<dbReference type="Pfam" id="PF10825">
    <property type="entry name" value="DUF2752"/>
    <property type="match status" value="1"/>
</dbReference>
<evidence type="ECO:0008006" key="4">
    <source>
        <dbReference type="Google" id="ProtNLM"/>
    </source>
</evidence>
<organism evidence="2 3">
    <name type="scientific">Cyanobacterium stanieri (strain ATCC 29140 / PCC 7202)</name>
    <dbReference type="NCBI Taxonomy" id="292563"/>
    <lineage>
        <taxon>Bacteria</taxon>
        <taxon>Bacillati</taxon>
        <taxon>Cyanobacteriota</taxon>
        <taxon>Cyanophyceae</taxon>
        <taxon>Oscillatoriophycideae</taxon>
        <taxon>Chroococcales</taxon>
        <taxon>Geminocystaceae</taxon>
        <taxon>Cyanobacterium</taxon>
    </lineage>
</organism>
<dbReference type="KEGG" id="csn:Cyast_2417"/>
<keyword evidence="1" id="KW-1133">Transmembrane helix</keyword>
<proteinExistence type="predicted"/>
<dbReference type="HOGENOM" id="CLU_142309_0_0_3"/>
<dbReference type="AlphaFoldDB" id="K9YQG7"/>
<dbReference type="BioCyc" id="CSTA292563:G1353-2420-MONOMER"/>
<feature type="transmembrane region" description="Helical" evidence="1">
    <location>
        <begin position="14"/>
        <end position="34"/>
    </location>
</feature>
<dbReference type="STRING" id="292563.Cyast_2417"/>
<evidence type="ECO:0000256" key="1">
    <source>
        <dbReference type="SAM" id="Phobius"/>
    </source>
</evidence>
<dbReference type="eggNOG" id="ENOG5033A4V">
    <property type="taxonomic scope" value="Bacteria"/>
</dbReference>
<evidence type="ECO:0000313" key="3">
    <source>
        <dbReference type="Proteomes" id="UP000010483"/>
    </source>
</evidence>
<feature type="transmembrane region" description="Helical" evidence="1">
    <location>
        <begin position="80"/>
        <end position="98"/>
    </location>
</feature>
<dbReference type="InterPro" id="IPR021215">
    <property type="entry name" value="DUF2752"/>
</dbReference>
<gene>
    <name evidence="2" type="ordered locus">Cyast_2417</name>
</gene>
<keyword evidence="1" id="KW-0472">Membrane</keyword>
<sequence>MLRLTTIKLSPKSLYGRSLGLVAFGFPIVAAYFFNITEQQSPFNCLFLKFVGIPSPGCGLTRSFLAITNGRLLESFSYNLLGPFLFCFCLIVFIHLCLEILTGRKVKAQYIKLLQNKNLQGLILISIVFYYFIRLIIFYNTGELR</sequence>
<protein>
    <recommendedName>
        <fullName evidence="4">DUF2752 domain-containing protein</fullName>
    </recommendedName>
</protein>
<feature type="transmembrane region" description="Helical" evidence="1">
    <location>
        <begin position="119"/>
        <end position="139"/>
    </location>
</feature>
<dbReference type="Proteomes" id="UP000010483">
    <property type="component" value="Chromosome"/>
</dbReference>
<keyword evidence="1" id="KW-0812">Transmembrane</keyword>
<evidence type="ECO:0000313" key="2">
    <source>
        <dbReference type="EMBL" id="AFZ48363.1"/>
    </source>
</evidence>
<dbReference type="EMBL" id="CP003940">
    <property type="protein sequence ID" value="AFZ48363.1"/>
    <property type="molecule type" value="Genomic_DNA"/>
</dbReference>
<accession>K9YQG7</accession>
<keyword evidence="3" id="KW-1185">Reference proteome</keyword>
<name>K9YQG7_CYASC</name>